<sequence>MASARPSRRLRPSSRWAGLPVVVLAGTALAGCSAVNPMTSMEPYNASDGVRVEVSSTVSVENLLVLTAAEGAPGTLVGGVANRGDEDVRVTLSADGADDLTVSVPAGQTVVLGGAGEDPAELDTVNAAPGALLRVTVSAPQAGSQEVQVPVLDDTLSEYEDLVPAAS</sequence>
<accession>A0A7Y0LYR3</accession>
<dbReference type="PROSITE" id="PS51257">
    <property type="entry name" value="PROKAR_LIPOPROTEIN"/>
    <property type="match status" value="1"/>
</dbReference>
<evidence type="ECO:0000313" key="2">
    <source>
        <dbReference type="Proteomes" id="UP000562124"/>
    </source>
</evidence>
<comment type="caution">
    <text evidence="1">The sequence shown here is derived from an EMBL/GenBank/DDBJ whole genome shotgun (WGS) entry which is preliminary data.</text>
</comment>
<evidence type="ECO:0000313" key="1">
    <source>
        <dbReference type="EMBL" id="NMR20329.1"/>
    </source>
</evidence>
<dbReference type="Proteomes" id="UP000562124">
    <property type="component" value="Unassembled WGS sequence"/>
</dbReference>
<dbReference type="RefSeq" id="WP_169324708.1">
    <property type="nucleotide sequence ID" value="NZ_JABCJJ010000011.1"/>
</dbReference>
<dbReference type="EMBL" id="JABCJJ010000011">
    <property type="protein sequence ID" value="NMR20329.1"/>
    <property type="molecule type" value="Genomic_DNA"/>
</dbReference>
<proteinExistence type="predicted"/>
<dbReference type="AlphaFoldDB" id="A0A7Y0LYR3"/>
<reference evidence="1 2" key="1">
    <citation type="submission" date="2020-04" db="EMBL/GenBank/DDBJ databases">
        <title>Sequencing and Assembly of C. fimi.</title>
        <authorList>
            <person name="Ramsey A.R."/>
        </authorList>
    </citation>
    <scope>NUCLEOTIDE SEQUENCE [LARGE SCALE GENOMIC DNA]</scope>
    <source>
        <strain evidence="1 2">SB</strain>
    </source>
</reference>
<name>A0A7Y0LYR3_CELFI</name>
<protein>
    <recommendedName>
        <fullName evidence="3">Lipoprotein</fullName>
    </recommendedName>
</protein>
<organism evidence="1 2">
    <name type="scientific">Cellulomonas fimi</name>
    <dbReference type="NCBI Taxonomy" id="1708"/>
    <lineage>
        <taxon>Bacteria</taxon>
        <taxon>Bacillati</taxon>
        <taxon>Actinomycetota</taxon>
        <taxon>Actinomycetes</taxon>
        <taxon>Micrococcales</taxon>
        <taxon>Cellulomonadaceae</taxon>
        <taxon>Cellulomonas</taxon>
    </lineage>
</organism>
<evidence type="ECO:0008006" key="3">
    <source>
        <dbReference type="Google" id="ProtNLM"/>
    </source>
</evidence>
<gene>
    <name evidence="1" type="ORF">HIR71_08895</name>
</gene>
<keyword evidence="2" id="KW-1185">Reference proteome</keyword>